<dbReference type="Proteomes" id="UP000317763">
    <property type="component" value="Unassembled WGS sequence"/>
</dbReference>
<dbReference type="OrthoDB" id="9152152at2"/>
<evidence type="ECO:0000256" key="1">
    <source>
        <dbReference type="SAM" id="SignalP"/>
    </source>
</evidence>
<feature type="chain" id="PRO_5022168551" evidence="1">
    <location>
        <begin position="25"/>
        <end position="222"/>
    </location>
</feature>
<keyword evidence="1" id="KW-0732">Signal</keyword>
<reference evidence="2 3" key="1">
    <citation type="submission" date="2019-07" db="EMBL/GenBank/DDBJ databases">
        <title>Tepidimonas taiwanensis I1-1 draft genome.</title>
        <authorList>
            <person name="Da Costa M.S."/>
            <person name="Froufe H.J.C."/>
            <person name="Egas C."/>
            <person name="Albuquerque L."/>
        </authorList>
    </citation>
    <scope>NUCLEOTIDE SEQUENCE [LARGE SCALE GENOMIC DNA]</scope>
    <source>
        <strain evidence="2 3">I1-1</strain>
    </source>
</reference>
<protein>
    <submittedName>
        <fullName evidence="2">Uncharacterized protein</fullName>
    </submittedName>
</protein>
<organism evidence="2 3">
    <name type="scientific">Tepidimonas taiwanensis</name>
    <dbReference type="NCBI Taxonomy" id="307486"/>
    <lineage>
        <taxon>Bacteria</taxon>
        <taxon>Pseudomonadati</taxon>
        <taxon>Pseudomonadota</taxon>
        <taxon>Betaproteobacteria</taxon>
        <taxon>Burkholderiales</taxon>
        <taxon>Tepidimonas</taxon>
    </lineage>
</organism>
<sequence>MRYSLRGLTATAAIALLAPVAAQAQDKKPLTFGELQTIRVMAGGMVGEALGQALGKNMLGIIANRSAICSTLSGGVGSGFLRTNAKGAITMESIREAVDVTAAVERMLPADALYLAFGGEWKKEDNVALLEKTLEELAVNQYKGTIVFHVTTWAQKQPQEIAARNPRVAAYLRQADIRVGTLNLDAKKAVLNKATLEGDQWKLTPIGEVPMRDDLVALFRRA</sequence>
<name>A0A554X200_9BURK</name>
<proteinExistence type="predicted"/>
<accession>A0A554X200</accession>
<keyword evidence="3" id="KW-1185">Reference proteome</keyword>
<evidence type="ECO:0000313" key="2">
    <source>
        <dbReference type="EMBL" id="TSE29823.1"/>
    </source>
</evidence>
<dbReference type="EMBL" id="VJOM01000029">
    <property type="protein sequence ID" value="TSE29823.1"/>
    <property type="molecule type" value="Genomic_DNA"/>
</dbReference>
<dbReference type="AlphaFoldDB" id="A0A554X200"/>
<evidence type="ECO:0000313" key="3">
    <source>
        <dbReference type="Proteomes" id="UP000317763"/>
    </source>
</evidence>
<gene>
    <name evidence="2" type="ORF">Ttaiw_02156</name>
</gene>
<comment type="caution">
    <text evidence="2">The sequence shown here is derived from an EMBL/GenBank/DDBJ whole genome shotgun (WGS) entry which is preliminary data.</text>
</comment>
<feature type="signal peptide" evidence="1">
    <location>
        <begin position="1"/>
        <end position="24"/>
    </location>
</feature>